<dbReference type="Gene3D" id="1.10.287.470">
    <property type="entry name" value="Helix hairpin bin"/>
    <property type="match status" value="1"/>
</dbReference>
<dbReference type="InterPro" id="IPR058647">
    <property type="entry name" value="BSH_CzcB-like"/>
</dbReference>
<feature type="domain" description="CusB-like beta-barrel" evidence="4">
    <location>
        <begin position="216"/>
        <end position="288"/>
    </location>
</feature>
<evidence type="ECO:0000256" key="2">
    <source>
        <dbReference type="SAM" id="MobiDB-lite"/>
    </source>
</evidence>
<evidence type="ECO:0000313" key="6">
    <source>
        <dbReference type="EMBL" id="MEK8052997.1"/>
    </source>
</evidence>
<gene>
    <name evidence="6" type="ORF">AACH10_22280</name>
</gene>
<dbReference type="Pfam" id="PF25954">
    <property type="entry name" value="Beta-barrel_RND_2"/>
    <property type="match status" value="1"/>
</dbReference>
<dbReference type="InterPro" id="IPR058792">
    <property type="entry name" value="Beta-barrel_RND_2"/>
</dbReference>
<proteinExistence type="inferred from homology"/>
<dbReference type="Gene3D" id="2.40.30.170">
    <property type="match status" value="1"/>
</dbReference>
<dbReference type="EMBL" id="JBBUTH010000010">
    <property type="protein sequence ID" value="MEK8052997.1"/>
    <property type="molecule type" value="Genomic_DNA"/>
</dbReference>
<dbReference type="Gene3D" id="2.40.50.100">
    <property type="match status" value="1"/>
</dbReference>
<name>A0ABU9CR04_9BURK</name>
<comment type="similarity">
    <text evidence="1">Belongs to the membrane fusion protein (MFP) (TC 8.A.1) family.</text>
</comment>
<keyword evidence="7" id="KW-1185">Reference proteome</keyword>
<feature type="domain" description="CzcB-like barrel-sandwich hybrid" evidence="5">
    <location>
        <begin position="83"/>
        <end position="205"/>
    </location>
</feature>
<accession>A0ABU9CR04</accession>
<dbReference type="Proteomes" id="UP001365405">
    <property type="component" value="Unassembled WGS sequence"/>
</dbReference>
<dbReference type="PANTHER" id="PTHR30469">
    <property type="entry name" value="MULTIDRUG RESISTANCE PROTEIN MDTA"/>
    <property type="match status" value="1"/>
</dbReference>
<dbReference type="RefSeq" id="WP_341412730.1">
    <property type="nucleotide sequence ID" value="NZ_JBBUTH010000010.1"/>
</dbReference>
<feature type="chain" id="PRO_5045806179" evidence="3">
    <location>
        <begin position="27"/>
        <end position="289"/>
    </location>
</feature>
<comment type="caution">
    <text evidence="6">The sequence shown here is derived from an EMBL/GenBank/DDBJ whole genome shotgun (WGS) entry which is preliminary data.</text>
</comment>
<feature type="compositionally biased region" description="Pro residues" evidence="2">
    <location>
        <begin position="33"/>
        <end position="42"/>
    </location>
</feature>
<evidence type="ECO:0000313" key="7">
    <source>
        <dbReference type="Proteomes" id="UP001365405"/>
    </source>
</evidence>
<evidence type="ECO:0000259" key="4">
    <source>
        <dbReference type="Pfam" id="PF25954"/>
    </source>
</evidence>
<dbReference type="InterPro" id="IPR006143">
    <property type="entry name" value="RND_pump_MFP"/>
</dbReference>
<organism evidence="6 7">
    <name type="scientific">Pseudaquabacterium inlustre</name>
    <dbReference type="NCBI Taxonomy" id="2984192"/>
    <lineage>
        <taxon>Bacteria</taxon>
        <taxon>Pseudomonadati</taxon>
        <taxon>Pseudomonadota</taxon>
        <taxon>Betaproteobacteria</taxon>
        <taxon>Burkholderiales</taxon>
        <taxon>Sphaerotilaceae</taxon>
        <taxon>Pseudaquabacterium</taxon>
    </lineage>
</organism>
<feature type="region of interest" description="Disordered" evidence="2">
    <location>
        <begin position="32"/>
        <end position="72"/>
    </location>
</feature>
<feature type="signal peptide" evidence="3">
    <location>
        <begin position="1"/>
        <end position="26"/>
    </location>
</feature>
<dbReference type="NCBIfam" id="TIGR01730">
    <property type="entry name" value="RND_mfp"/>
    <property type="match status" value="1"/>
</dbReference>
<evidence type="ECO:0000256" key="1">
    <source>
        <dbReference type="ARBA" id="ARBA00009477"/>
    </source>
</evidence>
<feature type="compositionally biased region" description="Pro residues" evidence="2">
    <location>
        <begin position="54"/>
        <end position="64"/>
    </location>
</feature>
<keyword evidence="3" id="KW-0732">Signal</keyword>
<evidence type="ECO:0000259" key="5">
    <source>
        <dbReference type="Pfam" id="PF25973"/>
    </source>
</evidence>
<protein>
    <submittedName>
        <fullName evidence="6">Efflux RND transporter periplasmic adaptor subunit</fullName>
    </submittedName>
</protein>
<evidence type="ECO:0000256" key="3">
    <source>
        <dbReference type="SAM" id="SignalP"/>
    </source>
</evidence>
<sequence>MSFRPTASLSLSLPLLLALAAASAHAQTRPALVPLPPAPPPLNAEGQPVAAPATPLPAPAPTPRPRGAAGGGHDCMVEPSLVVSVGSPVDGVLEAVLAERGDTVRRGQRLAQLQAGVEAAAVDLSEARVQYGRRKVARNEGLFQKQLISAQDKDEMETEARVHEEELKRDREALKLRSIVSPLDGVVVERKLGGGDLVRSDKSVVMKLAQLDPLHVEVVLPAEQYGNVRVGMNGRVSLAPYVSGMHQARVTVVDRVIDAASGTFGVRLQLDNPGYKIPAGIRCSVRLGG</sequence>
<reference evidence="6 7" key="1">
    <citation type="submission" date="2024-04" db="EMBL/GenBank/DDBJ databases">
        <title>Novel species of the genus Ideonella isolated from streams.</title>
        <authorList>
            <person name="Lu H."/>
        </authorList>
    </citation>
    <scope>NUCLEOTIDE SEQUENCE [LARGE SCALE GENOMIC DNA]</scope>
    <source>
        <strain evidence="6 7">DXS22W</strain>
    </source>
</reference>
<dbReference type="PANTHER" id="PTHR30469:SF15">
    <property type="entry name" value="HLYD FAMILY OF SECRETION PROTEINS"/>
    <property type="match status" value="1"/>
</dbReference>
<dbReference type="Pfam" id="PF25973">
    <property type="entry name" value="BSH_CzcB"/>
    <property type="match status" value="1"/>
</dbReference>
<dbReference type="SUPFAM" id="SSF111369">
    <property type="entry name" value="HlyD-like secretion proteins"/>
    <property type="match status" value="1"/>
</dbReference>